<protein>
    <submittedName>
        <fullName evidence="3">Helix-turn-helix transcriptional regulator</fullName>
    </submittedName>
</protein>
<dbReference type="InterPro" id="IPR036388">
    <property type="entry name" value="WH-like_DNA-bd_sf"/>
</dbReference>
<proteinExistence type="predicted"/>
<gene>
    <name evidence="3" type="ORF">FSC37_16980</name>
</gene>
<feature type="compositionally biased region" description="Low complexity" evidence="1">
    <location>
        <begin position="120"/>
        <end position="138"/>
    </location>
</feature>
<dbReference type="EMBL" id="VOPW01000001">
    <property type="protein sequence ID" value="TXC66872.1"/>
    <property type="molecule type" value="Genomic_DNA"/>
</dbReference>
<keyword evidence="4" id="KW-1185">Reference proteome</keyword>
<feature type="region of interest" description="Disordered" evidence="1">
    <location>
        <begin position="118"/>
        <end position="158"/>
    </location>
</feature>
<dbReference type="AlphaFoldDB" id="A0A5C6U1L5"/>
<accession>A0A5C6U1L5</accession>
<dbReference type="InterPro" id="IPR016032">
    <property type="entry name" value="Sig_transdc_resp-reg_C-effctor"/>
</dbReference>
<organism evidence="3 4">
    <name type="scientific">Piscinibacter aquaticus</name>
    <dbReference type="NCBI Taxonomy" id="392597"/>
    <lineage>
        <taxon>Bacteria</taxon>
        <taxon>Pseudomonadati</taxon>
        <taxon>Pseudomonadota</taxon>
        <taxon>Betaproteobacteria</taxon>
        <taxon>Burkholderiales</taxon>
        <taxon>Sphaerotilaceae</taxon>
        <taxon>Piscinibacter</taxon>
    </lineage>
</organism>
<dbReference type="InterPro" id="IPR000792">
    <property type="entry name" value="Tscrpt_reg_LuxR_C"/>
</dbReference>
<dbReference type="Proteomes" id="UP000321832">
    <property type="component" value="Unassembled WGS sequence"/>
</dbReference>
<name>A0A5C6U1L5_9BURK</name>
<dbReference type="GO" id="GO:0003677">
    <property type="term" value="F:DNA binding"/>
    <property type="evidence" value="ECO:0007669"/>
    <property type="project" value="InterPro"/>
</dbReference>
<sequence>MSSTATIARCGRSAWKASTAAARPISTPSTSRPTTRGCASRSICTGPGSCAPMSASMPTCACRGAVHQQLLPRVDAAAGFPLHHGQHAACRCAHGGQHHADAACRDGHLRRCRAARLRGADAAPGARDGGVDAAGARGRCTRAGRRPRSPAVAGGGGGPDLALVHANPAMERLLAARHILVLRHGRLGAASPDDQSGLVARVAMSTRPAQVHGERPQAVWLRSRDGRACLRAEVLPCPQRSVGLVVPRRLALIAVQPVPAGVGELRAALMQLHGLTRSEAGLATLLADGTGLRDAAARAGITYGSARVYLKSIYRKLEVHDRAQLALRLVRLGGEAALPLALRGDGAGR</sequence>
<feature type="region of interest" description="Disordered" evidence="1">
    <location>
        <begin position="19"/>
        <end position="38"/>
    </location>
</feature>
<dbReference type="GO" id="GO:0006355">
    <property type="term" value="P:regulation of DNA-templated transcription"/>
    <property type="evidence" value="ECO:0007669"/>
    <property type="project" value="InterPro"/>
</dbReference>
<reference evidence="3 4" key="1">
    <citation type="submission" date="2019-08" db="EMBL/GenBank/DDBJ databases">
        <authorList>
            <person name="Khan S.A."/>
            <person name="Jeon C.O."/>
            <person name="Jeong S.E."/>
        </authorList>
    </citation>
    <scope>NUCLEOTIDE SEQUENCE [LARGE SCALE GENOMIC DNA]</scope>
    <source>
        <strain evidence="4">IMCC1728</strain>
    </source>
</reference>
<dbReference type="SMART" id="SM00421">
    <property type="entry name" value="HTH_LUXR"/>
    <property type="match status" value="1"/>
</dbReference>
<dbReference type="SUPFAM" id="SSF46894">
    <property type="entry name" value="C-terminal effector domain of the bipartite response regulators"/>
    <property type="match status" value="1"/>
</dbReference>
<dbReference type="Gene3D" id="1.10.10.10">
    <property type="entry name" value="Winged helix-like DNA-binding domain superfamily/Winged helix DNA-binding domain"/>
    <property type="match status" value="1"/>
</dbReference>
<feature type="domain" description="HTH luxR-type" evidence="2">
    <location>
        <begin position="272"/>
        <end position="329"/>
    </location>
</feature>
<evidence type="ECO:0000259" key="2">
    <source>
        <dbReference type="SMART" id="SM00421"/>
    </source>
</evidence>
<evidence type="ECO:0000313" key="4">
    <source>
        <dbReference type="Proteomes" id="UP000321832"/>
    </source>
</evidence>
<feature type="compositionally biased region" description="Low complexity" evidence="1">
    <location>
        <begin position="23"/>
        <end position="36"/>
    </location>
</feature>
<comment type="caution">
    <text evidence="3">The sequence shown here is derived from an EMBL/GenBank/DDBJ whole genome shotgun (WGS) entry which is preliminary data.</text>
</comment>
<feature type="compositionally biased region" description="Basic residues" evidence="1">
    <location>
        <begin position="139"/>
        <end position="148"/>
    </location>
</feature>
<evidence type="ECO:0000256" key="1">
    <source>
        <dbReference type="SAM" id="MobiDB-lite"/>
    </source>
</evidence>
<evidence type="ECO:0000313" key="3">
    <source>
        <dbReference type="EMBL" id="TXC66872.1"/>
    </source>
</evidence>